<dbReference type="Gene3D" id="2.30.29.30">
    <property type="entry name" value="Pleckstrin-homology domain (PH domain)/Phosphotyrosine-binding domain (PTB)"/>
    <property type="match status" value="1"/>
</dbReference>
<evidence type="ECO:0000313" key="4">
    <source>
        <dbReference type="EMBL" id="ORX86395.1"/>
    </source>
</evidence>
<dbReference type="STRING" id="1314790.A0A1Y1XL14"/>
<comment type="caution">
    <text evidence="4">The sequence shown here is derived from an EMBL/GenBank/DDBJ whole genome shotgun (WGS) entry which is preliminary data.</text>
</comment>
<dbReference type="PANTHER" id="PTHR22902">
    <property type="entry name" value="SESQUIPEDALIAN"/>
    <property type="match status" value="1"/>
</dbReference>
<dbReference type="PANTHER" id="PTHR22902:SF27">
    <property type="entry name" value="PLECKSTRIN HOMOLOGY DOMAIN-CONTAINING FAMILY A MEMBER 3"/>
    <property type="match status" value="1"/>
</dbReference>
<feature type="region of interest" description="Disordered" evidence="2">
    <location>
        <begin position="1"/>
        <end position="77"/>
    </location>
</feature>
<dbReference type="InterPro" id="IPR011993">
    <property type="entry name" value="PH-like_dom_sf"/>
</dbReference>
<dbReference type="SUPFAM" id="SSF50729">
    <property type="entry name" value="PH domain-like"/>
    <property type="match status" value="1"/>
</dbReference>
<dbReference type="GO" id="GO:0005802">
    <property type="term" value="C:trans-Golgi network"/>
    <property type="evidence" value="ECO:0007669"/>
    <property type="project" value="TreeGrafter"/>
</dbReference>
<feature type="region of interest" description="Disordered" evidence="2">
    <location>
        <begin position="451"/>
        <end position="606"/>
    </location>
</feature>
<feature type="compositionally biased region" description="Low complexity" evidence="2">
    <location>
        <begin position="24"/>
        <end position="64"/>
    </location>
</feature>
<evidence type="ECO:0000313" key="5">
    <source>
        <dbReference type="Proteomes" id="UP000193498"/>
    </source>
</evidence>
<protein>
    <recommendedName>
        <fullName evidence="3">PH domain-containing protein</fullName>
    </recommendedName>
</protein>
<accession>A0A1Y1XL14</accession>
<reference evidence="4 5" key="1">
    <citation type="submission" date="2016-07" db="EMBL/GenBank/DDBJ databases">
        <title>Pervasive Adenine N6-methylation of Active Genes in Fungi.</title>
        <authorList>
            <consortium name="DOE Joint Genome Institute"/>
            <person name="Mondo S.J."/>
            <person name="Dannebaum R.O."/>
            <person name="Kuo R.C."/>
            <person name="Labutti K."/>
            <person name="Haridas S."/>
            <person name="Kuo A."/>
            <person name="Salamov A."/>
            <person name="Ahrendt S.R."/>
            <person name="Lipzen A."/>
            <person name="Sullivan W."/>
            <person name="Andreopoulos W.B."/>
            <person name="Clum A."/>
            <person name="Lindquist E."/>
            <person name="Daum C."/>
            <person name="Ramamoorthy G.K."/>
            <person name="Gryganskyi A."/>
            <person name="Culley D."/>
            <person name="Magnuson J.K."/>
            <person name="James T.Y."/>
            <person name="O'Malley M.A."/>
            <person name="Stajich J.E."/>
            <person name="Spatafora J.W."/>
            <person name="Visel A."/>
            <person name="Grigoriev I.V."/>
        </authorList>
    </citation>
    <scope>NUCLEOTIDE SEQUENCE [LARGE SCALE GENOMIC DNA]</scope>
    <source>
        <strain evidence="4 5">CBS 931.73</strain>
    </source>
</reference>
<name>A0A1Y1XL14_9FUNG</name>
<feature type="compositionally biased region" description="Low complexity" evidence="2">
    <location>
        <begin position="364"/>
        <end position="391"/>
    </location>
</feature>
<dbReference type="SMART" id="SM00233">
    <property type="entry name" value="PH"/>
    <property type="match status" value="1"/>
</dbReference>
<evidence type="ECO:0000259" key="3">
    <source>
        <dbReference type="PROSITE" id="PS50003"/>
    </source>
</evidence>
<feature type="region of interest" description="Disordered" evidence="2">
    <location>
        <begin position="363"/>
        <end position="408"/>
    </location>
</feature>
<dbReference type="GO" id="GO:0007032">
    <property type="term" value="P:endosome organization"/>
    <property type="evidence" value="ECO:0007669"/>
    <property type="project" value="TreeGrafter"/>
</dbReference>
<dbReference type="Proteomes" id="UP000193498">
    <property type="component" value="Unassembled WGS sequence"/>
</dbReference>
<organism evidence="4 5">
    <name type="scientific">Basidiobolus meristosporus CBS 931.73</name>
    <dbReference type="NCBI Taxonomy" id="1314790"/>
    <lineage>
        <taxon>Eukaryota</taxon>
        <taxon>Fungi</taxon>
        <taxon>Fungi incertae sedis</taxon>
        <taxon>Zoopagomycota</taxon>
        <taxon>Entomophthoromycotina</taxon>
        <taxon>Basidiobolomycetes</taxon>
        <taxon>Basidiobolales</taxon>
        <taxon>Basidiobolaceae</taxon>
        <taxon>Basidiobolus</taxon>
    </lineage>
</organism>
<proteinExistence type="predicted"/>
<sequence>MSTVAENTIKQEEVPVIEQEATISPEEPTPSVEPVADVKDVVTATEEPTPTVEAPPVETEAEVPVNEDVTPNESAPVPEVVPTEEAVAAEATEAEPTEVIQDIKNGSLFKRGPRPLRLWKNRYFAFHSEAIPLEQLRLVSKKYTKALSANKEEFEKVNSSLFHDIASATVSGEGLLLYYKSSNPDHVEVPLGIVNLSNVESVSPMKASKPHAFSVKTQKREYVLAAHSADEAKSWVHAIQSRIDSLSSLPNPAEAPQYKETYDKLVSRQAFNPKTTPPLPTGILSDNEILSGSDNEPENRDGEHQATPDTKVPEIAPEEPVAEEVPVVAEAHEAQHETSTLKSRFINFKSMINKKIEKQPEVPVPVEAPEVQEPASEPTPEAAENEATVAEEPVKTEAPVADGKKEEHPVRPLSFHLPKFFKGLMKEEKPEATAEQAEAPAIEVAAETPIVEAAEETPEKATEEPETTPEQQPEVTRPESPIRRTISNFLHLKKGKQVEVPQDSAEVEIRPPVAENDNLEKPLEIVNDVDGEVAAQSGEDVAQTSNTEQPVTEEAAEKPKKPTLFKRLSSMVRPIAAPKAPQPAEEPIPEANGEQPPAVSEPIKAN</sequence>
<feature type="region of interest" description="Disordered" evidence="2">
    <location>
        <begin position="270"/>
        <end position="317"/>
    </location>
</feature>
<dbReference type="GO" id="GO:0005769">
    <property type="term" value="C:early endosome"/>
    <property type="evidence" value="ECO:0007669"/>
    <property type="project" value="TreeGrafter"/>
</dbReference>
<keyword evidence="1" id="KW-0597">Phosphoprotein</keyword>
<feature type="compositionally biased region" description="Basic and acidic residues" evidence="2">
    <location>
        <begin position="297"/>
        <end position="306"/>
    </location>
</feature>
<dbReference type="Pfam" id="PF00169">
    <property type="entry name" value="PH"/>
    <property type="match status" value="1"/>
</dbReference>
<evidence type="ECO:0000256" key="1">
    <source>
        <dbReference type="ARBA" id="ARBA00022553"/>
    </source>
</evidence>
<dbReference type="InterPro" id="IPR045188">
    <property type="entry name" value="Boi1/Boi2-like"/>
</dbReference>
<dbReference type="PROSITE" id="PS50003">
    <property type="entry name" value="PH_DOMAIN"/>
    <property type="match status" value="1"/>
</dbReference>
<dbReference type="GO" id="GO:0042147">
    <property type="term" value="P:retrograde transport, endosome to Golgi"/>
    <property type="evidence" value="ECO:0007669"/>
    <property type="project" value="TreeGrafter"/>
</dbReference>
<dbReference type="GO" id="GO:0005829">
    <property type="term" value="C:cytosol"/>
    <property type="evidence" value="ECO:0007669"/>
    <property type="project" value="GOC"/>
</dbReference>
<dbReference type="GO" id="GO:0001881">
    <property type="term" value="P:receptor recycling"/>
    <property type="evidence" value="ECO:0007669"/>
    <property type="project" value="TreeGrafter"/>
</dbReference>
<dbReference type="GO" id="GO:0055037">
    <property type="term" value="C:recycling endosome"/>
    <property type="evidence" value="ECO:0007669"/>
    <property type="project" value="TreeGrafter"/>
</dbReference>
<keyword evidence="5" id="KW-1185">Reference proteome</keyword>
<dbReference type="EMBL" id="MCFE01000570">
    <property type="protein sequence ID" value="ORX86395.1"/>
    <property type="molecule type" value="Genomic_DNA"/>
</dbReference>
<evidence type="ECO:0000256" key="2">
    <source>
        <dbReference type="SAM" id="MobiDB-lite"/>
    </source>
</evidence>
<feature type="domain" description="PH" evidence="3">
    <location>
        <begin position="101"/>
        <end position="244"/>
    </location>
</feature>
<dbReference type="OrthoDB" id="5593352at2759"/>
<dbReference type="InParanoid" id="A0A1Y1XL14"/>
<dbReference type="InterPro" id="IPR001849">
    <property type="entry name" value="PH_domain"/>
</dbReference>
<dbReference type="AlphaFoldDB" id="A0A1Y1XL14"/>
<gene>
    <name evidence="4" type="ORF">K493DRAFT_319806</name>
</gene>